<accession>A0A0R3U8W3</accession>
<dbReference type="EMBL" id="UXSR01000739">
    <property type="protein sequence ID" value="VDD77343.1"/>
    <property type="molecule type" value="Genomic_DNA"/>
</dbReference>
<organism evidence="2 3">
    <name type="scientific">Mesocestoides corti</name>
    <name type="common">Flatworm</name>
    <dbReference type="NCBI Taxonomy" id="53468"/>
    <lineage>
        <taxon>Eukaryota</taxon>
        <taxon>Metazoa</taxon>
        <taxon>Spiralia</taxon>
        <taxon>Lophotrochozoa</taxon>
        <taxon>Platyhelminthes</taxon>
        <taxon>Cestoda</taxon>
        <taxon>Eucestoda</taxon>
        <taxon>Cyclophyllidea</taxon>
        <taxon>Mesocestoididae</taxon>
        <taxon>Mesocestoides</taxon>
    </lineage>
</organism>
<gene>
    <name evidence="2" type="ORF">MCOS_LOCUS3346</name>
</gene>
<evidence type="ECO:0000256" key="1">
    <source>
        <dbReference type="SAM" id="MobiDB-lite"/>
    </source>
</evidence>
<feature type="region of interest" description="Disordered" evidence="1">
    <location>
        <begin position="1"/>
        <end position="29"/>
    </location>
</feature>
<name>A0A0R3U8W3_MESCO</name>
<feature type="compositionally biased region" description="Polar residues" evidence="1">
    <location>
        <begin position="1"/>
        <end position="12"/>
    </location>
</feature>
<evidence type="ECO:0000313" key="2">
    <source>
        <dbReference type="EMBL" id="VDD77343.1"/>
    </source>
</evidence>
<sequence length="309" mass="34121">MRGRSNRVNVSANDRDVPKHTSVVPGHLNSTPLPTYANTTMAMLLADIRTSSSSDEWAHATHEYPHWCLSGLFTQHTTSHIKATGSRHSHHRHLYHHLDDNANFIAAETPLLSGDIAGLVSWWCGEHRRIYTAHTHSHPHAHTSDTGRVETGRSDNLSEMLASRAPKELLDVKALALNPWQTLVKVCSDSYHAQVKFDGTLNGTLHAIYHVTLFLFSGLQPNTNYTSKVSVEGGQNQLEFSVATRKGSIFTANFTSYSTSYFPPSHLTSLCPSPPLPTLHFPSLPPSTFVPYKITLKPESTHAAGSHHS</sequence>
<protein>
    <submittedName>
        <fullName evidence="2">Uncharacterized protein</fullName>
    </submittedName>
</protein>
<evidence type="ECO:0000313" key="3">
    <source>
        <dbReference type="Proteomes" id="UP000267029"/>
    </source>
</evidence>
<proteinExistence type="predicted"/>
<dbReference type="AlphaFoldDB" id="A0A0R3U8W3"/>
<keyword evidence="3" id="KW-1185">Reference proteome</keyword>
<reference evidence="2 3" key="1">
    <citation type="submission" date="2018-10" db="EMBL/GenBank/DDBJ databases">
        <authorList>
            <consortium name="Pathogen Informatics"/>
        </authorList>
    </citation>
    <scope>NUCLEOTIDE SEQUENCE [LARGE SCALE GENOMIC DNA]</scope>
</reference>
<dbReference type="Proteomes" id="UP000267029">
    <property type="component" value="Unassembled WGS sequence"/>
</dbReference>